<feature type="compositionally biased region" description="Basic and acidic residues" evidence="11">
    <location>
        <begin position="1496"/>
        <end position="1539"/>
    </location>
</feature>
<evidence type="ECO:0000256" key="6">
    <source>
        <dbReference type="ARBA" id="ARBA00022908"/>
    </source>
</evidence>
<feature type="compositionally biased region" description="Basic and acidic residues" evidence="11">
    <location>
        <begin position="707"/>
        <end position="720"/>
    </location>
</feature>
<dbReference type="PROSITE" id="PS50994">
    <property type="entry name" value="INTEGRASE"/>
    <property type="match status" value="1"/>
</dbReference>
<dbReference type="Pfam" id="PF07727">
    <property type="entry name" value="RVT_2"/>
    <property type="match status" value="1"/>
</dbReference>
<comment type="caution">
    <text evidence="13">The sequence shown here is derived from an EMBL/GenBank/DDBJ whole genome shotgun (WGS) entry which is preliminary data.</text>
</comment>
<dbReference type="InterPro" id="IPR039537">
    <property type="entry name" value="Retrotran_Ty1/copia-like"/>
</dbReference>
<dbReference type="InterPro" id="IPR001584">
    <property type="entry name" value="Integrase_cat-core"/>
</dbReference>
<feature type="compositionally biased region" description="Basic and acidic residues" evidence="11">
    <location>
        <begin position="1016"/>
        <end position="1033"/>
    </location>
</feature>
<evidence type="ECO:0000256" key="10">
    <source>
        <dbReference type="ARBA" id="ARBA00023268"/>
    </source>
</evidence>
<keyword evidence="5" id="KW-0460">Magnesium</keyword>
<feature type="compositionally biased region" description="Polar residues" evidence="11">
    <location>
        <begin position="667"/>
        <end position="693"/>
    </location>
</feature>
<gene>
    <name evidence="13" type="ORF">Tci_027447</name>
</gene>
<dbReference type="InterPro" id="IPR036397">
    <property type="entry name" value="RNaseH_sf"/>
</dbReference>
<evidence type="ECO:0000313" key="13">
    <source>
        <dbReference type="EMBL" id="GEU55469.1"/>
    </source>
</evidence>
<organism evidence="13">
    <name type="scientific">Tanacetum cinerariifolium</name>
    <name type="common">Dalmatian daisy</name>
    <name type="synonym">Chrysanthemum cinerariifolium</name>
    <dbReference type="NCBI Taxonomy" id="118510"/>
    <lineage>
        <taxon>Eukaryota</taxon>
        <taxon>Viridiplantae</taxon>
        <taxon>Streptophyta</taxon>
        <taxon>Embryophyta</taxon>
        <taxon>Tracheophyta</taxon>
        <taxon>Spermatophyta</taxon>
        <taxon>Magnoliopsida</taxon>
        <taxon>eudicotyledons</taxon>
        <taxon>Gunneridae</taxon>
        <taxon>Pentapetalae</taxon>
        <taxon>asterids</taxon>
        <taxon>campanulids</taxon>
        <taxon>Asterales</taxon>
        <taxon>Asteraceae</taxon>
        <taxon>Asteroideae</taxon>
        <taxon>Anthemideae</taxon>
        <taxon>Anthemidinae</taxon>
        <taxon>Tanacetum</taxon>
    </lineage>
</organism>
<keyword evidence="8" id="KW-0808">Transferase</keyword>
<feature type="region of interest" description="Disordered" evidence="11">
    <location>
        <begin position="707"/>
        <end position="726"/>
    </location>
</feature>
<sequence>MTESPLMDSGFAVSVFSLGDDPIACHNKAMAFLTTVASSRVMLLALGETMQADRQGLLNATTIKTEDLDTYDSDCDDILNAQAVLMANISNYGYDVVSDVPHSGTYLNDMENQSVHAIHDFEQTPAETLILEEKSRLKMSEKAKDLKIIDKNISHKPIDYEKINRLSEDFGKRFTPQQEIDAEQAFWLRISNPTSKPSDASPVTTEAPKELFKVFKEHFDSTKRACVRTKEHSDSLIDKLNLKSAENEDLKAQIQDKVFVITSLKNDLRKIKGKEIVDIVAQKPSANTIIPGMFKLDLEPLAPRLLQNREIHFEYLKNTQDQADILWGIVEQVKAKQPLDNVLDFTCKHAQRIQELLVYVQDTCPNAVKPSAKKVAVTHKNKAKKVRFAKPLISSSNIKQVESSTTSDSNTPMLSPTGLKCSNSNYGSKPPCNKKNDRIWQTPSRNMKNKVEAQPKNVNKKNRFVEPIHNTLREFYENVGISHQTSVACTPQQNDVVEMRNQTFVEAARTMLIFSKALLSLWAEAISIACYTQNRSIIRRQYNKTPYELMQDKKPDVSFFHVFGALCYPTNDNDDLDKLDAKADIGIFVGYAPAKKAPGLQCMTLATSSSRLVPNIVSQQPCIPPNRDNWDHLFQPMFDEYFNPPTIAVSRVPVVAAPRAADLADSPVSTSIDQDAPSSSTPSVQEQEQSPNISQCFEESPKIPIFHDDPLNESHHEESKSQGSSLNMRQIHTSFEHLELKEEVYVSQPEGFVDQDNPSHMYKLKKALYGLKQAPCTWYDMLSSFLISQQFSKVIVDPTLFTQQAGNDLLLVPSERRLKIERCNARIAFTKPQKEKTYQVTLEALKLSPCHPAFQITAEVPEIYMHLEHHKEIGKSDAYDFKLDKKKCRVDTKVFCEILQICPRLHNQDFVELPSEDDLLLFIKELGYFGKCDMLSTIRTIKCTSLGGHLLLSSTCASLRKLQDLTGLGNHELKSCGNVKESKTYKTCYNFATRKVEAKKARSSRNQLLPVFPSSPKEHTQKERTAKADRRKGIELLSDASLLEETQMKKALKKSRRETHKLQASGSNEGADFESVVLDESTRKPKDTSEETGVKPGVLDVSKEDSCDSEAESWGDSEEESDDDNDEDENDDDNEEDDSDNDDGGNDDEGNYDEGSNEDGDQTDSDDDENHSFTLKDYEEEEQYEEDTDMTNAQQGGKDQQNAFHESGFVQEEEDAHVTLTTVHDKTEGPLQSSSISSDFTSKLLNHDDPSLDIKSLMNFSTVPPPTPLINPSSHPTTIPQQQTSDFTTTTTYLIMTLPEIPSFASLFRFDQRVSALETKVFEFNQTSQFAKVVSLILGIVDNYLASKLKEEKIIKKQVKAQVSKIMPQIEDYVTESLGAEVLVRSTNQPQTSYAVATSLSEFELKKILIHKIETNESINKSDIQRNLYNALDEDLFAGSDRGTKRRKSSKDAEPTKGSKLKESKSSSSSKGIQSQHKSSGKSTQAEEPEFEAADPETHQDQGNESGHIDDQPDNKAAPKHDWFQKPDRPPTPDQCYKEKQPPHMFEELMGTPINFSAYVMNRLEIDNPTQEILVGLAFNLLKGTCKSFAELEYHFEECYKAVNDRLDWHNPEGHEYPFDLSKPLPLIEDQGRQVVPADYFINNNLEIITVTSVKVMRWYDYGYLEEIVVRRDDNMLYKFKEGDFPRLNLCDIEDMILLLVQKKLSNLDVDDWYDLGVTLQMFTRRIVILYRVEDLQLGVKSYQKKLNITRPETTRSDITKLTPYTNKNPK</sequence>
<proteinExistence type="predicted"/>
<evidence type="ECO:0000256" key="7">
    <source>
        <dbReference type="ARBA" id="ARBA00022918"/>
    </source>
</evidence>
<feature type="region of interest" description="Disordered" evidence="11">
    <location>
        <begin position="663"/>
        <end position="693"/>
    </location>
</feature>
<feature type="region of interest" description="Disordered" evidence="11">
    <location>
        <begin position="1001"/>
        <end position="1033"/>
    </location>
</feature>
<dbReference type="GO" id="GO:0015074">
    <property type="term" value="P:DNA integration"/>
    <property type="evidence" value="ECO:0007669"/>
    <property type="project" value="UniProtKB-KW"/>
</dbReference>
<feature type="region of interest" description="Disordered" evidence="11">
    <location>
        <begin position="1051"/>
        <end position="1200"/>
    </location>
</feature>
<dbReference type="InterPro" id="IPR013103">
    <property type="entry name" value="RVT_2"/>
</dbReference>
<evidence type="ECO:0000256" key="9">
    <source>
        <dbReference type="ARBA" id="ARBA00023172"/>
    </source>
</evidence>
<dbReference type="GO" id="GO:0003887">
    <property type="term" value="F:DNA-directed DNA polymerase activity"/>
    <property type="evidence" value="ECO:0007669"/>
    <property type="project" value="UniProtKB-KW"/>
</dbReference>
<keyword evidence="9" id="KW-0233">DNA recombination</keyword>
<evidence type="ECO:0000256" key="11">
    <source>
        <dbReference type="SAM" id="MobiDB-lite"/>
    </source>
</evidence>
<feature type="domain" description="Integrase catalytic" evidence="12">
    <location>
        <begin position="464"/>
        <end position="554"/>
    </location>
</feature>
<keyword evidence="3" id="KW-0255">Endonuclease</keyword>
<keyword evidence="2" id="KW-0479">Metal-binding</keyword>
<dbReference type="InterPro" id="IPR012337">
    <property type="entry name" value="RNaseH-like_sf"/>
</dbReference>
<keyword evidence="10" id="KW-0511">Multifunctional enzyme</keyword>
<keyword evidence="4" id="KW-0378">Hydrolase</keyword>
<feature type="compositionally biased region" description="Low complexity" evidence="11">
    <location>
        <begin position="1466"/>
        <end position="1483"/>
    </location>
</feature>
<evidence type="ECO:0000256" key="3">
    <source>
        <dbReference type="ARBA" id="ARBA00022759"/>
    </source>
</evidence>
<dbReference type="GO" id="GO:0016787">
    <property type="term" value="F:hydrolase activity"/>
    <property type="evidence" value="ECO:0007669"/>
    <property type="project" value="UniProtKB-KW"/>
</dbReference>
<feature type="compositionally biased region" description="Polar residues" evidence="11">
    <location>
        <begin position="399"/>
        <end position="427"/>
    </location>
</feature>
<feature type="region of interest" description="Disordered" evidence="11">
    <location>
        <begin position="399"/>
        <end position="440"/>
    </location>
</feature>
<keyword evidence="6" id="KW-0229">DNA integration</keyword>
<dbReference type="PANTHER" id="PTHR42648">
    <property type="entry name" value="TRANSPOSASE, PUTATIVE-RELATED"/>
    <property type="match status" value="1"/>
</dbReference>
<feature type="compositionally biased region" description="Acidic residues" evidence="11">
    <location>
        <begin position="1107"/>
        <end position="1169"/>
    </location>
</feature>
<evidence type="ECO:0000256" key="8">
    <source>
        <dbReference type="ARBA" id="ARBA00022932"/>
    </source>
</evidence>
<protein>
    <submittedName>
        <fullName evidence="13">Retrovirus-related Pol polyprotein from transposon TNT 1-94</fullName>
    </submittedName>
</protein>
<dbReference type="GO" id="GO:0004519">
    <property type="term" value="F:endonuclease activity"/>
    <property type="evidence" value="ECO:0007669"/>
    <property type="project" value="UniProtKB-KW"/>
</dbReference>
<accession>A0A6L2L2K3</accession>
<name>A0A6L2L2K3_TANCI</name>
<feature type="compositionally biased region" description="Basic and acidic residues" evidence="11">
    <location>
        <begin position="1080"/>
        <end position="1093"/>
    </location>
</feature>
<feature type="compositionally biased region" description="Basic and acidic residues" evidence="11">
    <location>
        <begin position="1450"/>
        <end position="1465"/>
    </location>
</feature>
<feature type="compositionally biased region" description="Acidic residues" evidence="11">
    <location>
        <begin position="1178"/>
        <end position="1189"/>
    </location>
</feature>
<keyword evidence="8" id="KW-0548">Nucleotidyltransferase</keyword>
<dbReference type="SUPFAM" id="SSF53098">
    <property type="entry name" value="Ribonuclease H-like"/>
    <property type="match status" value="1"/>
</dbReference>
<dbReference type="GO" id="GO:0003676">
    <property type="term" value="F:nucleic acid binding"/>
    <property type="evidence" value="ECO:0007669"/>
    <property type="project" value="InterPro"/>
</dbReference>
<feature type="region of interest" description="Disordered" evidence="11">
    <location>
        <begin position="1440"/>
        <end position="1539"/>
    </location>
</feature>
<dbReference type="EMBL" id="BKCJ010003502">
    <property type="protein sequence ID" value="GEU55469.1"/>
    <property type="molecule type" value="Genomic_DNA"/>
</dbReference>
<evidence type="ECO:0000256" key="5">
    <source>
        <dbReference type="ARBA" id="ARBA00022842"/>
    </source>
</evidence>
<feature type="compositionally biased region" description="Polar residues" evidence="11">
    <location>
        <begin position="1190"/>
        <end position="1200"/>
    </location>
</feature>
<evidence type="ECO:0000256" key="1">
    <source>
        <dbReference type="ARBA" id="ARBA00022722"/>
    </source>
</evidence>
<evidence type="ECO:0000256" key="4">
    <source>
        <dbReference type="ARBA" id="ARBA00022801"/>
    </source>
</evidence>
<dbReference type="GO" id="GO:0003964">
    <property type="term" value="F:RNA-directed DNA polymerase activity"/>
    <property type="evidence" value="ECO:0007669"/>
    <property type="project" value="UniProtKB-KW"/>
</dbReference>
<evidence type="ECO:0000259" key="12">
    <source>
        <dbReference type="PROSITE" id="PS50994"/>
    </source>
</evidence>
<reference evidence="13" key="1">
    <citation type="journal article" date="2019" name="Sci. Rep.">
        <title>Draft genome of Tanacetum cinerariifolium, the natural source of mosquito coil.</title>
        <authorList>
            <person name="Yamashiro T."/>
            <person name="Shiraishi A."/>
            <person name="Satake H."/>
            <person name="Nakayama K."/>
        </authorList>
    </citation>
    <scope>NUCLEOTIDE SEQUENCE</scope>
</reference>
<keyword evidence="1" id="KW-0540">Nuclease</keyword>
<dbReference type="Gene3D" id="3.30.420.10">
    <property type="entry name" value="Ribonuclease H-like superfamily/Ribonuclease H"/>
    <property type="match status" value="1"/>
</dbReference>
<dbReference type="GO" id="GO:0006310">
    <property type="term" value="P:DNA recombination"/>
    <property type="evidence" value="ECO:0007669"/>
    <property type="project" value="UniProtKB-KW"/>
</dbReference>
<keyword evidence="7" id="KW-0695">RNA-directed DNA polymerase</keyword>
<dbReference type="GO" id="GO:0046872">
    <property type="term" value="F:metal ion binding"/>
    <property type="evidence" value="ECO:0007669"/>
    <property type="project" value="UniProtKB-KW"/>
</dbReference>
<keyword evidence="8" id="KW-0239">DNA-directed DNA polymerase</keyword>
<dbReference type="PANTHER" id="PTHR42648:SF11">
    <property type="entry name" value="TRANSPOSON TY4-P GAG-POL POLYPROTEIN"/>
    <property type="match status" value="1"/>
</dbReference>
<evidence type="ECO:0000256" key="2">
    <source>
        <dbReference type="ARBA" id="ARBA00022723"/>
    </source>
</evidence>